<dbReference type="SUPFAM" id="SSF56935">
    <property type="entry name" value="Porins"/>
    <property type="match status" value="1"/>
</dbReference>
<dbReference type="Proteomes" id="UP000319619">
    <property type="component" value="Unassembled WGS sequence"/>
</dbReference>
<accession>A0A532UZD6</accession>
<dbReference type="Gene3D" id="2.40.160.60">
    <property type="entry name" value="Outer membrane protein transport protein (OMPP1/FadL/TodX)"/>
    <property type="match status" value="1"/>
</dbReference>
<sequence length="332" mass="36074">MPIRRKHVYLSVLSIITWMLICAQVSAQGTTGFEILRLQTHPRGSALAGAVIADAGNIESLYYNPAGLGTVDKRAASAGYMNYVLDIGSGYMSYIQPDPHWGGVWGVGLTYTNYGDFDGRSATGENLPTFSATDIVLNVAYAIHYREKFNIGLGGKFAYSEIESYTGSALAFDLGAQYTLIADRMGLGAGIFNIGWTTKAFVDTKDSLPLYYRIGIWGTPEGLPAKLFFSMTLYEEYADNYSIGNLSGSGFLDLLGEIYYSAGAEFHPQDAVFLRIGYDTRGLDQKVGTRKDALAGICGGFGLDVGFIRMDYGLASYGELGLVQRLSLSRSF</sequence>
<evidence type="ECO:0000313" key="1">
    <source>
        <dbReference type="EMBL" id="TKJ40097.1"/>
    </source>
</evidence>
<protein>
    <recommendedName>
        <fullName evidence="3">PorV/PorQ family protein</fullName>
    </recommendedName>
</protein>
<proteinExistence type="predicted"/>
<comment type="caution">
    <text evidence="1">The sequence shown here is derived from an EMBL/GenBank/DDBJ whole genome shotgun (WGS) entry which is preliminary data.</text>
</comment>
<evidence type="ECO:0008006" key="3">
    <source>
        <dbReference type="Google" id="ProtNLM"/>
    </source>
</evidence>
<gene>
    <name evidence="1" type="ORF">CEE37_10195</name>
</gene>
<reference evidence="1 2" key="1">
    <citation type="submission" date="2017-06" db="EMBL/GenBank/DDBJ databases">
        <title>Novel microbial phyla capable of carbon fixation and sulfur reduction in deep-sea sediments.</title>
        <authorList>
            <person name="Huang J."/>
            <person name="Baker B."/>
            <person name="Wang Y."/>
        </authorList>
    </citation>
    <scope>NUCLEOTIDE SEQUENCE [LARGE SCALE GENOMIC DNA]</scope>
    <source>
        <strain evidence="1">B3_LCP</strain>
    </source>
</reference>
<dbReference type="AlphaFoldDB" id="A0A532UZD6"/>
<name>A0A532UZD6_UNCL8</name>
<organism evidence="1 2">
    <name type="scientific">candidate division LCP-89 bacterium B3_LCP</name>
    <dbReference type="NCBI Taxonomy" id="2012998"/>
    <lineage>
        <taxon>Bacteria</taxon>
        <taxon>Pseudomonadati</taxon>
        <taxon>Bacteria division LCP-89</taxon>
    </lineage>
</organism>
<evidence type="ECO:0000313" key="2">
    <source>
        <dbReference type="Proteomes" id="UP000319619"/>
    </source>
</evidence>
<dbReference type="NCBIfam" id="NF033709">
    <property type="entry name" value="PorV_fam"/>
    <property type="match status" value="1"/>
</dbReference>
<dbReference type="EMBL" id="NJBN01000006">
    <property type="protein sequence ID" value="TKJ40097.1"/>
    <property type="molecule type" value="Genomic_DNA"/>
</dbReference>